<protein>
    <submittedName>
        <fullName evidence="6">Diamine acetyltransferase 2-like</fullName>
    </submittedName>
</protein>
<dbReference type="CDD" id="cd04301">
    <property type="entry name" value="NAT_SF"/>
    <property type="match status" value="1"/>
</dbReference>
<dbReference type="PANTHER" id="PTHR10545:SF29">
    <property type="entry name" value="GH14572P-RELATED"/>
    <property type="match status" value="1"/>
</dbReference>
<evidence type="ECO:0000256" key="2">
    <source>
        <dbReference type="ARBA" id="ARBA00022679"/>
    </source>
</evidence>
<dbReference type="RefSeq" id="XP_014664869.1">
    <property type="nucleotide sequence ID" value="XM_014809383.1"/>
</dbReference>
<comment type="similarity">
    <text evidence="1">Belongs to the acetyltransferase family.</text>
</comment>
<dbReference type="SUPFAM" id="SSF55729">
    <property type="entry name" value="Acyl-CoA N-acyltransferases (Nat)"/>
    <property type="match status" value="1"/>
</dbReference>
<evidence type="ECO:0000313" key="6">
    <source>
        <dbReference type="RefSeq" id="XP_014664869.1"/>
    </source>
</evidence>
<dbReference type="PROSITE" id="PS51186">
    <property type="entry name" value="GNAT"/>
    <property type="match status" value="1"/>
</dbReference>
<proteinExistence type="inferred from homology"/>
<dbReference type="Proteomes" id="UP000695022">
    <property type="component" value="Unplaced"/>
</dbReference>
<keyword evidence="5" id="KW-1185">Reference proteome</keyword>
<evidence type="ECO:0000256" key="1">
    <source>
        <dbReference type="ARBA" id="ARBA00008694"/>
    </source>
</evidence>
<keyword evidence="3" id="KW-0012">Acyltransferase</keyword>
<dbReference type="Pfam" id="PF00583">
    <property type="entry name" value="Acetyltransf_1"/>
    <property type="match status" value="1"/>
</dbReference>
<feature type="domain" description="N-acetyltransferase" evidence="4">
    <location>
        <begin position="1"/>
        <end position="137"/>
    </location>
</feature>
<accession>A0ABM1DY48</accession>
<evidence type="ECO:0000313" key="5">
    <source>
        <dbReference type="Proteomes" id="UP000695022"/>
    </source>
</evidence>
<dbReference type="InterPro" id="IPR016181">
    <property type="entry name" value="Acyl_CoA_acyltransferase"/>
</dbReference>
<dbReference type="Gene3D" id="3.40.630.30">
    <property type="match status" value="1"/>
</dbReference>
<dbReference type="PANTHER" id="PTHR10545">
    <property type="entry name" value="DIAMINE N-ACETYLTRANSFERASE"/>
    <property type="match status" value="1"/>
</dbReference>
<keyword evidence="2" id="KW-0808">Transferase</keyword>
<gene>
    <name evidence="6" type="primary">LOC106807122</name>
</gene>
<name>A0ABM1DY48_PRICU</name>
<evidence type="ECO:0000259" key="4">
    <source>
        <dbReference type="PROSITE" id="PS51186"/>
    </source>
</evidence>
<reference evidence="6" key="1">
    <citation type="submission" date="2025-08" db="UniProtKB">
        <authorList>
            <consortium name="RefSeq"/>
        </authorList>
    </citation>
    <scope>IDENTIFICATION</scope>
</reference>
<evidence type="ECO:0000256" key="3">
    <source>
        <dbReference type="ARBA" id="ARBA00023315"/>
    </source>
</evidence>
<sequence>MQRISQSIYVLKNDGFGDEKFFNCIVAESLDNEEQSTLVGYCLYFYGYSTFEGKHLYMEDIYVHPGHRGKGCGSRMLQQLAQVAVTTNCCKIQFVVLNWNDQALKFYEKIGAVDLTAAEGWHLCRISRANSEKLAARIPLHRGC</sequence>
<dbReference type="GeneID" id="106807122"/>
<organism evidence="5 6">
    <name type="scientific">Priapulus caudatus</name>
    <name type="common">Priapulid worm</name>
    <dbReference type="NCBI Taxonomy" id="37621"/>
    <lineage>
        <taxon>Eukaryota</taxon>
        <taxon>Metazoa</taxon>
        <taxon>Ecdysozoa</taxon>
        <taxon>Scalidophora</taxon>
        <taxon>Priapulida</taxon>
        <taxon>Priapulimorpha</taxon>
        <taxon>Priapulimorphida</taxon>
        <taxon>Priapulidae</taxon>
        <taxon>Priapulus</taxon>
    </lineage>
</organism>
<dbReference type="InterPro" id="IPR051016">
    <property type="entry name" value="Diverse_Substrate_AcTransf"/>
</dbReference>
<dbReference type="InterPro" id="IPR000182">
    <property type="entry name" value="GNAT_dom"/>
</dbReference>